<keyword evidence="3" id="KW-1185">Reference proteome</keyword>
<feature type="transmembrane region" description="Helical" evidence="1">
    <location>
        <begin position="147"/>
        <end position="168"/>
    </location>
</feature>
<keyword evidence="1" id="KW-0812">Transmembrane</keyword>
<dbReference type="Proteomes" id="UP001243420">
    <property type="component" value="Chromosome"/>
</dbReference>
<keyword evidence="1" id="KW-0472">Membrane</keyword>
<gene>
    <name evidence="2" type="ORF">P8627_11960</name>
</gene>
<protein>
    <submittedName>
        <fullName evidence="2">DUF1523 family protein</fullName>
    </submittedName>
</protein>
<name>A0ABY8LC61_9RHOB</name>
<dbReference type="RefSeq" id="WP_279964344.1">
    <property type="nucleotide sequence ID" value="NZ_CP122537.1"/>
</dbReference>
<evidence type="ECO:0000256" key="1">
    <source>
        <dbReference type="SAM" id="Phobius"/>
    </source>
</evidence>
<evidence type="ECO:0000313" key="3">
    <source>
        <dbReference type="Proteomes" id="UP001243420"/>
    </source>
</evidence>
<dbReference type="EMBL" id="CP122537">
    <property type="protein sequence ID" value="WGH77744.1"/>
    <property type="molecule type" value="Genomic_DNA"/>
</dbReference>
<dbReference type="Pfam" id="PF07509">
    <property type="entry name" value="DUF1523"/>
    <property type="match status" value="1"/>
</dbReference>
<proteinExistence type="predicted"/>
<organism evidence="2 3">
    <name type="scientific">Jannaschia ovalis</name>
    <dbReference type="NCBI Taxonomy" id="3038773"/>
    <lineage>
        <taxon>Bacteria</taxon>
        <taxon>Pseudomonadati</taxon>
        <taxon>Pseudomonadota</taxon>
        <taxon>Alphaproteobacteria</taxon>
        <taxon>Rhodobacterales</taxon>
        <taxon>Roseobacteraceae</taxon>
        <taxon>Jannaschia</taxon>
    </lineage>
</organism>
<dbReference type="InterPro" id="IPR011088">
    <property type="entry name" value="Phage_phiNM3_A0EWY4"/>
</dbReference>
<accession>A0ABY8LC61</accession>
<keyword evidence="1" id="KW-1133">Transmembrane helix</keyword>
<sequence>MRWLKWIPTVLVLAIVAGFLHYTLPDRDIVRIVNTDVRRVDFGENSIFWAAPDAGSAGAVNRDVRFIEAVRPSGRPSVYRNEDTGWGWPPYFKLDSSNLQTEARDLVSTSGDPVWVALTHYGWRSEFLSIFPNAVGVRVVDGPDVRLIPWFNIVVLTLLAALAWGVGVRIRRFRRNRIDPLLEDAGEAWDDAGEAVSRKRRGIRRFFGGFFGG</sequence>
<reference evidence="2 3" key="1">
    <citation type="submission" date="2023-04" db="EMBL/GenBank/DDBJ databases">
        <title>Jannaschia ovalis sp. nov., a marine bacterium isolated from sea tidal flat.</title>
        <authorList>
            <person name="Kwon D.Y."/>
            <person name="Kim J.-J."/>
        </authorList>
    </citation>
    <scope>NUCLEOTIDE SEQUENCE [LARGE SCALE GENOMIC DNA]</scope>
    <source>
        <strain evidence="2 3">GRR-S6-38</strain>
    </source>
</reference>
<evidence type="ECO:0000313" key="2">
    <source>
        <dbReference type="EMBL" id="WGH77744.1"/>
    </source>
</evidence>